<keyword evidence="5 7" id="KW-1133">Transmembrane helix</keyword>
<protein>
    <submittedName>
        <fullName evidence="9">Carbohydrate ABC transporter permease</fullName>
    </submittedName>
</protein>
<evidence type="ECO:0000256" key="7">
    <source>
        <dbReference type="RuleBase" id="RU363032"/>
    </source>
</evidence>
<feature type="transmembrane region" description="Helical" evidence="7">
    <location>
        <begin position="12"/>
        <end position="31"/>
    </location>
</feature>
<feature type="transmembrane region" description="Helical" evidence="7">
    <location>
        <begin position="76"/>
        <end position="97"/>
    </location>
</feature>
<dbReference type="PANTHER" id="PTHR32243:SF18">
    <property type="entry name" value="INNER MEMBRANE ABC TRANSPORTER PERMEASE PROTEIN YCJP"/>
    <property type="match status" value="1"/>
</dbReference>
<evidence type="ECO:0000256" key="2">
    <source>
        <dbReference type="ARBA" id="ARBA00022448"/>
    </source>
</evidence>
<comment type="caution">
    <text evidence="9">The sequence shown here is derived from an EMBL/GenBank/DDBJ whole genome shotgun (WGS) entry which is preliminary data.</text>
</comment>
<accession>A0ABP4RP97</accession>
<dbReference type="InterPro" id="IPR000515">
    <property type="entry name" value="MetI-like"/>
</dbReference>
<feature type="transmembrane region" description="Helical" evidence="7">
    <location>
        <begin position="183"/>
        <end position="205"/>
    </location>
</feature>
<dbReference type="InterPro" id="IPR050901">
    <property type="entry name" value="BP-dep_ABC_trans_perm"/>
</dbReference>
<dbReference type="PROSITE" id="PS50928">
    <property type="entry name" value="ABC_TM1"/>
    <property type="match status" value="1"/>
</dbReference>
<dbReference type="InterPro" id="IPR035906">
    <property type="entry name" value="MetI-like_sf"/>
</dbReference>
<dbReference type="PANTHER" id="PTHR32243">
    <property type="entry name" value="MALTOSE TRANSPORT SYSTEM PERMEASE-RELATED"/>
    <property type="match status" value="1"/>
</dbReference>
<evidence type="ECO:0000256" key="3">
    <source>
        <dbReference type="ARBA" id="ARBA00022475"/>
    </source>
</evidence>
<evidence type="ECO:0000256" key="6">
    <source>
        <dbReference type="ARBA" id="ARBA00023136"/>
    </source>
</evidence>
<organism evidence="9 10">
    <name type="scientific">Fodinicola feengrottensis</name>
    <dbReference type="NCBI Taxonomy" id="435914"/>
    <lineage>
        <taxon>Bacteria</taxon>
        <taxon>Bacillati</taxon>
        <taxon>Actinomycetota</taxon>
        <taxon>Actinomycetes</taxon>
        <taxon>Mycobacteriales</taxon>
        <taxon>Fodinicola</taxon>
    </lineage>
</organism>
<reference evidence="10" key="1">
    <citation type="journal article" date="2019" name="Int. J. Syst. Evol. Microbiol.">
        <title>The Global Catalogue of Microorganisms (GCM) 10K type strain sequencing project: providing services to taxonomists for standard genome sequencing and annotation.</title>
        <authorList>
            <consortium name="The Broad Institute Genomics Platform"/>
            <consortium name="The Broad Institute Genome Sequencing Center for Infectious Disease"/>
            <person name="Wu L."/>
            <person name="Ma J."/>
        </authorList>
    </citation>
    <scope>NUCLEOTIDE SEQUENCE [LARGE SCALE GENOMIC DNA]</scope>
    <source>
        <strain evidence="10">JCM 14718</strain>
    </source>
</reference>
<evidence type="ECO:0000259" key="8">
    <source>
        <dbReference type="PROSITE" id="PS50928"/>
    </source>
</evidence>
<evidence type="ECO:0000313" key="9">
    <source>
        <dbReference type="EMBL" id="GAA1656318.1"/>
    </source>
</evidence>
<sequence>MNRTPLAGRIAQYVALAAYMVFLAFPLLWLLSVSLKSPAELASVSPHLIPRGFDFGNYVEAFTQQGLPGAAWNSTVVAIGSMLLTIVVALPAAYALGRFRSVLGPIATMWILVSQVFPVVLIAIPLFMIIRGIGLLNTLPGLILVYLVWTLPFALWMLRGYVSALPIELEEAAAVDGASRPRILLSVVLPLLRPGIIATAMFAFISAWNEFFFALVLLKSDTLTLPLVLARFVGAEGKVSLGPLAAASVFATLPSLAIFAIVQRRLTSGLLAGAVKG</sequence>
<evidence type="ECO:0000256" key="1">
    <source>
        <dbReference type="ARBA" id="ARBA00004651"/>
    </source>
</evidence>
<dbReference type="Gene3D" id="1.10.3720.10">
    <property type="entry name" value="MetI-like"/>
    <property type="match status" value="1"/>
</dbReference>
<comment type="similarity">
    <text evidence="7">Belongs to the binding-protein-dependent transport system permease family.</text>
</comment>
<feature type="transmembrane region" description="Helical" evidence="7">
    <location>
        <begin position="109"/>
        <end position="130"/>
    </location>
</feature>
<keyword evidence="6 7" id="KW-0472">Membrane</keyword>
<dbReference type="CDD" id="cd06261">
    <property type="entry name" value="TM_PBP2"/>
    <property type="match status" value="1"/>
</dbReference>
<dbReference type="SUPFAM" id="SSF161098">
    <property type="entry name" value="MetI-like"/>
    <property type="match status" value="1"/>
</dbReference>
<feature type="transmembrane region" description="Helical" evidence="7">
    <location>
        <begin position="241"/>
        <end position="262"/>
    </location>
</feature>
<feature type="transmembrane region" description="Helical" evidence="7">
    <location>
        <begin position="142"/>
        <end position="162"/>
    </location>
</feature>
<keyword evidence="10" id="KW-1185">Reference proteome</keyword>
<evidence type="ECO:0000256" key="5">
    <source>
        <dbReference type="ARBA" id="ARBA00022989"/>
    </source>
</evidence>
<dbReference type="EMBL" id="BAAANY010000001">
    <property type="protein sequence ID" value="GAA1656318.1"/>
    <property type="molecule type" value="Genomic_DNA"/>
</dbReference>
<keyword evidence="2 7" id="KW-0813">Transport</keyword>
<dbReference type="RefSeq" id="WP_344306244.1">
    <property type="nucleotide sequence ID" value="NZ_BAAANY010000001.1"/>
</dbReference>
<keyword evidence="3" id="KW-1003">Cell membrane</keyword>
<feature type="domain" description="ABC transmembrane type-1" evidence="8">
    <location>
        <begin position="71"/>
        <end position="262"/>
    </location>
</feature>
<evidence type="ECO:0000313" key="10">
    <source>
        <dbReference type="Proteomes" id="UP001500618"/>
    </source>
</evidence>
<gene>
    <name evidence="9" type="ORF">GCM10009765_02070</name>
</gene>
<dbReference type="Proteomes" id="UP001500618">
    <property type="component" value="Unassembled WGS sequence"/>
</dbReference>
<proteinExistence type="inferred from homology"/>
<comment type="subcellular location">
    <subcellularLocation>
        <location evidence="1 7">Cell membrane</location>
        <topology evidence="1 7">Multi-pass membrane protein</topology>
    </subcellularLocation>
</comment>
<evidence type="ECO:0000256" key="4">
    <source>
        <dbReference type="ARBA" id="ARBA00022692"/>
    </source>
</evidence>
<name>A0ABP4RP97_9ACTN</name>
<dbReference type="Pfam" id="PF00528">
    <property type="entry name" value="BPD_transp_1"/>
    <property type="match status" value="1"/>
</dbReference>
<keyword evidence="4 7" id="KW-0812">Transmembrane</keyword>